<dbReference type="RefSeq" id="WP_185244947.1">
    <property type="nucleotide sequence ID" value="NZ_AP023213.1"/>
</dbReference>
<dbReference type="KEGG" id="gbn:GEOBRER4_15770"/>
<accession>A0A6S6LXN3</accession>
<feature type="compositionally biased region" description="Polar residues" evidence="1">
    <location>
        <begin position="52"/>
        <end position="88"/>
    </location>
</feature>
<evidence type="ECO:0000256" key="2">
    <source>
        <dbReference type="SAM" id="SignalP"/>
    </source>
</evidence>
<dbReference type="EMBL" id="AP023213">
    <property type="protein sequence ID" value="BCG46827.1"/>
    <property type="molecule type" value="Genomic_DNA"/>
</dbReference>
<feature type="signal peptide" evidence="2">
    <location>
        <begin position="1"/>
        <end position="19"/>
    </location>
</feature>
<proteinExistence type="predicted"/>
<feature type="compositionally biased region" description="Low complexity" evidence="1">
    <location>
        <begin position="40"/>
        <end position="51"/>
    </location>
</feature>
<evidence type="ECO:0000256" key="1">
    <source>
        <dbReference type="SAM" id="MobiDB-lite"/>
    </source>
</evidence>
<gene>
    <name evidence="3" type="ORF">GEOBRER4_15770</name>
</gene>
<keyword evidence="2" id="KW-0732">Signal</keyword>
<feature type="region of interest" description="Disordered" evidence="1">
    <location>
        <begin position="32"/>
        <end position="110"/>
    </location>
</feature>
<dbReference type="Proteomes" id="UP000515472">
    <property type="component" value="Chromosome"/>
</dbReference>
<sequence length="110" mass="11993">MKAFVAFVAFSLVPGLVFADGYVRGYTRQDGTYVNGYTRSSPDNSYNNNYSVRGNTNPYTGREGTSSPTYNDRTPDYNTRTYGNPGYTNSNPGGLYGNGGGSSRGIYRGY</sequence>
<evidence type="ECO:0000313" key="3">
    <source>
        <dbReference type="EMBL" id="BCG46827.1"/>
    </source>
</evidence>
<evidence type="ECO:0000313" key="4">
    <source>
        <dbReference type="Proteomes" id="UP000515472"/>
    </source>
</evidence>
<name>A0A6S6LXN3_9BACT</name>
<feature type="compositionally biased region" description="Gly residues" evidence="1">
    <location>
        <begin position="94"/>
        <end position="103"/>
    </location>
</feature>
<feature type="chain" id="PRO_5027820712" evidence="2">
    <location>
        <begin position="20"/>
        <end position="110"/>
    </location>
</feature>
<reference evidence="3 4" key="1">
    <citation type="submission" date="2020-06" db="EMBL/GenBank/DDBJ databases">
        <title>Interaction of electrochemicaly active bacteria, Geobacter bremensis R4 on different carbon anode.</title>
        <authorList>
            <person name="Meng L."/>
            <person name="Yoshida N."/>
        </authorList>
    </citation>
    <scope>NUCLEOTIDE SEQUENCE [LARGE SCALE GENOMIC DNA]</scope>
    <source>
        <strain evidence="3 4">R4</strain>
    </source>
</reference>
<organism evidence="3 4">
    <name type="scientific">Citrifermentans bremense</name>
    <dbReference type="NCBI Taxonomy" id="60035"/>
    <lineage>
        <taxon>Bacteria</taxon>
        <taxon>Pseudomonadati</taxon>
        <taxon>Thermodesulfobacteriota</taxon>
        <taxon>Desulfuromonadia</taxon>
        <taxon>Geobacterales</taxon>
        <taxon>Geobacteraceae</taxon>
        <taxon>Citrifermentans</taxon>
    </lineage>
</organism>
<protein>
    <submittedName>
        <fullName evidence="3">Uncharacterized protein</fullName>
    </submittedName>
</protein>
<dbReference type="AlphaFoldDB" id="A0A6S6LXN3"/>
<keyword evidence="4" id="KW-1185">Reference proteome</keyword>